<dbReference type="Proteomes" id="UP000316562">
    <property type="component" value="Unassembled WGS sequence"/>
</dbReference>
<feature type="compositionally biased region" description="Low complexity" evidence="3">
    <location>
        <begin position="503"/>
        <end position="558"/>
    </location>
</feature>
<protein>
    <recommendedName>
        <fullName evidence="6">Glycosyltransferase family 9 protein</fullName>
    </recommendedName>
</protein>
<evidence type="ECO:0008006" key="6">
    <source>
        <dbReference type="Google" id="ProtNLM"/>
    </source>
</evidence>
<sequence>MKMKRIIILNLTRMGDIIQSTALFKKIKFFYPESIVTLIISAEFYEITPFLSYIDDIRQVKLKGLTEMLKSANFEFNSAIYEAVNAMISDEIKNIKYDIAINLSHDEFSVYFLYMLNSKRNIGISITREGNIVSNDKMIAYLFSAVRNRKASVLNLVDIYARCLDGLPENRNKYYKADRNEIALSFKNETIAEFKNNLQEYGIRPEAGDVIVSFAIGASMKSKKWHMDYFAALAGMLLNYNAKIKIALLGAPYDIENGLYIEKKIAETETGEEFLAARRLINLTGKTSIAGLAYTVGASKLLITHDTGTMHIGVGLKIDLVVIYTGHVGFMETGPYAENMALVTPDIGCFPCDFHIKCMNPVCKNLIKPEYIFDIAKTKLEKSLNKLNVSNVPDVPDVQDVQEVSEILEVSADFSDTSGIHDVSDVVDAKDYFSKYKKSGIIPYISRFDANGFIDFLPASGGRLTLKALKLRILKLSLEYFYIQDFKLNSDRKDKTEDSGDENNNNGNKKSNNTNNTNNNDNNNNNSNNNNNNSGYDNNNGSNKKNNNNNDNNNGVYGKNSGGIHHEIDLFIDCFSEFTDIYDSYGAEGGVDDEFSVIDDMLCLCVEGMNEAKNLVNIALNDPLNLEKIDKVMTVMKSIDYNLQHISSPYDELCLINYIHVINLNSTVSYDIFGMAVDSLKNYSGYKHQLIIFKKIWSLFFDKLLIKYGTSRTGKKEE</sequence>
<evidence type="ECO:0000313" key="5">
    <source>
        <dbReference type="Proteomes" id="UP000316562"/>
    </source>
</evidence>
<keyword evidence="2" id="KW-0808">Transferase</keyword>
<dbReference type="GO" id="GO:0005829">
    <property type="term" value="C:cytosol"/>
    <property type="evidence" value="ECO:0007669"/>
    <property type="project" value="TreeGrafter"/>
</dbReference>
<evidence type="ECO:0000313" key="4">
    <source>
        <dbReference type="EMBL" id="RZD15988.1"/>
    </source>
</evidence>
<dbReference type="PANTHER" id="PTHR30160:SF7">
    <property type="entry name" value="ADP-HEPTOSE--LPS HEPTOSYLTRANSFERASE 2"/>
    <property type="match status" value="1"/>
</dbReference>
<dbReference type="AlphaFoldDB" id="A0A519BFF2"/>
<evidence type="ECO:0000256" key="3">
    <source>
        <dbReference type="SAM" id="MobiDB-lite"/>
    </source>
</evidence>
<dbReference type="PANTHER" id="PTHR30160">
    <property type="entry name" value="TETRAACYLDISACCHARIDE 4'-KINASE-RELATED"/>
    <property type="match status" value="1"/>
</dbReference>
<gene>
    <name evidence="4" type="ORF">EVJ46_07260</name>
</gene>
<name>A0A519BFF2_ACIG2</name>
<proteinExistence type="predicted"/>
<feature type="region of interest" description="Disordered" evidence="3">
    <location>
        <begin position="492"/>
        <end position="558"/>
    </location>
</feature>
<comment type="caution">
    <text evidence="4">The sequence shown here is derived from an EMBL/GenBank/DDBJ whole genome shotgun (WGS) entry which is preliminary data.</text>
</comment>
<dbReference type="SUPFAM" id="SSF53756">
    <property type="entry name" value="UDP-Glycosyltransferase/glycogen phosphorylase"/>
    <property type="match status" value="1"/>
</dbReference>
<dbReference type="InterPro" id="IPR051199">
    <property type="entry name" value="LPS_LOS_Heptosyltrfase"/>
</dbReference>
<accession>A0A519BFF2</accession>
<evidence type="ECO:0000256" key="2">
    <source>
        <dbReference type="ARBA" id="ARBA00022679"/>
    </source>
</evidence>
<reference evidence="4 5" key="1">
    <citation type="journal article" date="2019" name="ISME J.">
        <title>Insights into ecological role of a new deltaproteobacterial order Candidatus Acidulodesulfobacterales by metagenomics and metatranscriptomics.</title>
        <authorList>
            <person name="Tan S."/>
            <person name="Liu J."/>
            <person name="Fang Y."/>
            <person name="Hedlund B.P."/>
            <person name="Lian Z.H."/>
            <person name="Huang L.Y."/>
            <person name="Li J.T."/>
            <person name="Huang L.N."/>
            <person name="Li W.J."/>
            <person name="Jiang H.C."/>
            <person name="Dong H.L."/>
            <person name="Shu W.S."/>
        </authorList>
    </citation>
    <scope>NUCLEOTIDE SEQUENCE [LARGE SCALE GENOMIC DNA]</scope>
    <source>
        <strain evidence="4">AP2</strain>
    </source>
</reference>
<dbReference type="Pfam" id="PF01075">
    <property type="entry name" value="Glyco_transf_9"/>
    <property type="match status" value="1"/>
</dbReference>
<evidence type="ECO:0000256" key="1">
    <source>
        <dbReference type="ARBA" id="ARBA00022676"/>
    </source>
</evidence>
<dbReference type="GO" id="GO:0008713">
    <property type="term" value="F:ADP-heptose-lipopolysaccharide heptosyltransferase activity"/>
    <property type="evidence" value="ECO:0007669"/>
    <property type="project" value="TreeGrafter"/>
</dbReference>
<keyword evidence="1" id="KW-0328">Glycosyltransferase</keyword>
<dbReference type="EMBL" id="SGBC01000003">
    <property type="protein sequence ID" value="RZD15988.1"/>
    <property type="molecule type" value="Genomic_DNA"/>
</dbReference>
<dbReference type="Gene3D" id="3.40.50.2000">
    <property type="entry name" value="Glycogen Phosphorylase B"/>
    <property type="match status" value="2"/>
</dbReference>
<dbReference type="GO" id="GO:0009244">
    <property type="term" value="P:lipopolysaccharide core region biosynthetic process"/>
    <property type="evidence" value="ECO:0007669"/>
    <property type="project" value="TreeGrafter"/>
</dbReference>
<organism evidence="4 5">
    <name type="scientific">Acididesulfobacter guangdongensis</name>
    <dbReference type="NCBI Taxonomy" id="2597225"/>
    <lineage>
        <taxon>Bacteria</taxon>
        <taxon>Deltaproteobacteria</taxon>
        <taxon>Candidatus Acidulodesulfobacterales</taxon>
        <taxon>Candidatus Acididesulfobacter</taxon>
    </lineage>
</organism>
<dbReference type="InterPro" id="IPR002201">
    <property type="entry name" value="Glyco_trans_9"/>
</dbReference>
<dbReference type="CDD" id="cd03789">
    <property type="entry name" value="GT9_LPS_heptosyltransferase"/>
    <property type="match status" value="1"/>
</dbReference>